<evidence type="ECO:0000313" key="1">
    <source>
        <dbReference type="EMBL" id="TNN50276.1"/>
    </source>
</evidence>
<evidence type="ECO:0000313" key="2">
    <source>
        <dbReference type="Proteomes" id="UP000314294"/>
    </source>
</evidence>
<dbReference type="Proteomes" id="UP000314294">
    <property type="component" value="Unassembled WGS sequence"/>
</dbReference>
<dbReference type="EMBL" id="SRLO01000624">
    <property type="protein sequence ID" value="TNN50276.1"/>
    <property type="molecule type" value="Genomic_DNA"/>
</dbReference>
<gene>
    <name evidence="1" type="ORF">EYF80_039501</name>
</gene>
<keyword evidence="2" id="KW-1185">Reference proteome</keyword>
<reference evidence="1 2" key="1">
    <citation type="submission" date="2019-03" db="EMBL/GenBank/DDBJ databases">
        <title>First draft genome of Liparis tanakae, snailfish: a comprehensive survey of snailfish specific genes.</title>
        <authorList>
            <person name="Kim W."/>
            <person name="Song I."/>
            <person name="Jeong J.-H."/>
            <person name="Kim D."/>
            <person name="Kim S."/>
            <person name="Ryu S."/>
            <person name="Song J.Y."/>
            <person name="Lee S.K."/>
        </authorList>
    </citation>
    <scope>NUCLEOTIDE SEQUENCE [LARGE SCALE GENOMIC DNA]</scope>
    <source>
        <tissue evidence="1">Muscle</tissue>
    </source>
</reference>
<protein>
    <submittedName>
        <fullName evidence="1">Uncharacterized protein</fullName>
    </submittedName>
</protein>
<organism evidence="1 2">
    <name type="scientific">Liparis tanakae</name>
    <name type="common">Tanaka's snailfish</name>
    <dbReference type="NCBI Taxonomy" id="230148"/>
    <lineage>
        <taxon>Eukaryota</taxon>
        <taxon>Metazoa</taxon>
        <taxon>Chordata</taxon>
        <taxon>Craniata</taxon>
        <taxon>Vertebrata</taxon>
        <taxon>Euteleostomi</taxon>
        <taxon>Actinopterygii</taxon>
        <taxon>Neopterygii</taxon>
        <taxon>Teleostei</taxon>
        <taxon>Neoteleostei</taxon>
        <taxon>Acanthomorphata</taxon>
        <taxon>Eupercaria</taxon>
        <taxon>Perciformes</taxon>
        <taxon>Cottioidei</taxon>
        <taxon>Cottales</taxon>
        <taxon>Liparidae</taxon>
        <taxon>Liparis</taxon>
    </lineage>
</organism>
<proteinExistence type="predicted"/>
<sequence>MAVGLQSLPPRGTSHTLLSLVRCERNTNAPEVQRDGEVPLPDGVVNEDSRPACVMQHSQCGWLLTSLTSSPQPGISGDI</sequence>
<name>A0A4Z2G9P6_9TELE</name>
<accession>A0A4Z2G9P6</accession>
<dbReference type="AlphaFoldDB" id="A0A4Z2G9P6"/>
<comment type="caution">
    <text evidence="1">The sequence shown here is derived from an EMBL/GenBank/DDBJ whole genome shotgun (WGS) entry which is preliminary data.</text>
</comment>